<reference evidence="3" key="2">
    <citation type="submission" date="2016-11" db="UniProtKB">
        <authorList>
            <consortium name="WormBaseParasite"/>
        </authorList>
    </citation>
    <scope>IDENTIFICATION</scope>
</reference>
<dbReference type="RefSeq" id="XP_003146312.2">
    <property type="nucleotide sequence ID" value="XM_003146264.2"/>
</dbReference>
<proteinExistence type="predicted"/>
<gene>
    <name evidence="1 3" type="ORF">LOAG_10740</name>
</gene>
<evidence type="ECO:0000313" key="1">
    <source>
        <dbReference type="EMBL" id="EFO17758.2"/>
    </source>
</evidence>
<name>A0A1I7VL80_LOALO</name>
<dbReference type="WBParaSite" id="EN70_380">
    <property type="protein sequence ID" value="EN70_380"/>
    <property type="gene ID" value="EN70_380"/>
</dbReference>
<protein>
    <submittedName>
        <fullName evidence="3">Transposase</fullName>
    </submittedName>
</protein>
<dbReference type="Proteomes" id="UP000095285">
    <property type="component" value="Unassembled WGS sequence"/>
</dbReference>
<accession>A0A1S0TPA4</accession>
<dbReference type="AlphaFoldDB" id="A0A1I7VL80"/>
<sequence length="110" mass="12732">MLNTDFNFTNPYRMNDVIIIGMGSYSTKAKNRSTVKSIPNVKLDKLLLMKPTKVTNSIQKTQNIFDKLQRDCQRQMSIVHQKSCQNPNNLLLLIEWLSFYNPTLAARLLL</sequence>
<keyword evidence="2" id="KW-1185">Reference proteome</keyword>
<evidence type="ECO:0000313" key="3">
    <source>
        <dbReference type="WBParaSite" id="EN70_380"/>
    </source>
</evidence>
<dbReference type="OrthoDB" id="5847693at2759"/>
<dbReference type="CTD" id="9948186"/>
<evidence type="ECO:0000313" key="2">
    <source>
        <dbReference type="Proteomes" id="UP000095285"/>
    </source>
</evidence>
<dbReference type="KEGG" id="loa:LOAG_10740"/>
<organism evidence="2 3">
    <name type="scientific">Loa loa</name>
    <name type="common">Eye worm</name>
    <name type="synonym">Filaria loa</name>
    <dbReference type="NCBI Taxonomy" id="7209"/>
    <lineage>
        <taxon>Eukaryota</taxon>
        <taxon>Metazoa</taxon>
        <taxon>Ecdysozoa</taxon>
        <taxon>Nematoda</taxon>
        <taxon>Chromadorea</taxon>
        <taxon>Rhabditida</taxon>
        <taxon>Spirurina</taxon>
        <taxon>Spiruromorpha</taxon>
        <taxon>Filarioidea</taxon>
        <taxon>Onchocercidae</taxon>
        <taxon>Loa</taxon>
    </lineage>
</organism>
<dbReference type="EMBL" id="JH712972">
    <property type="protein sequence ID" value="EFO17758.2"/>
    <property type="molecule type" value="Genomic_DNA"/>
</dbReference>
<dbReference type="GeneID" id="9948186"/>
<accession>A0A1I7VL80</accession>
<reference evidence="1 2" key="1">
    <citation type="submission" date="2012-04" db="EMBL/GenBank/DDBJ databases">
        <title>The Genome Sequence of Loa loa.</title>
        <authorList>
            <consortium name="The Broad Institute Genome Sequencing Platform"/>
            <consortium name="Broad Institute Genome Sequencing Center for Infectious Disease"/>
            <person name="Nutman T.B."/>
            <person name="Fink D.L."/>
            <person name="Russ C."/>
            <person name="Young S."/>
            <person name="Zeng Q."/>
            <person name="Gargeya S."/>
            <person name="Alvarado L."/>
            <person name="Berlin A."/>
            <person name="Chapman S.B."/>
            <person name="Chen Z."/>
            <person name="Freedman E."/>
            <person name="Gellesch M."/>
            <person name="Goldberg J."/>
            <person name="Griggs A."/>
            <person name="Gujja S."/>
            <person name="Heilman E.R."/>
            <person name="Heiman D."/>
            <person name="Howarth C."/>
            <person name="Mehta T."/>
            <person name="Neiman D."/>
            <person name="Pearson M."/>
            <person name="Roberts A."/>
            <person name="Saif S."/>
            <person name="Shea T."/>
            <person name="Shenoy N."/>
            <person name="Sisk P."/>
            <person name="Stolte C."/>
            <person name="Sykes S."/>
            <person name="White J."/>
            <person name="Yandava C."/>
            <person name="Haas B."/>
            <person name="Henn M.R."/>
            <person name="Nusbaum C."/>
            <person name="Birren B."/>
        </authorList>
    </citation>
    <scope>NUCLEOTIDE SEQUENCE [LARGE SCALE GENOMIC DNA]</scope>
</reference>